<dbReference type="InterPro" id="IPR037751">
    <property type="entry name" value="Dok1/2/3_PTB"/>
</dbReference>
<sequence>EGPVGGEKAGSRRAESKKVIRLSDCIRIGEAPAESCCLPDCRAFILETTDRVIMFAAHNAEFQAWNQSLCEATFPMSRNDWTMQSKSESRQQSLRKKSGVLMEDNELYASREGVKEFRVTIHKTVAAERCQLWGTFNLNAEKEGLELRDVKSGEILYTWPYRFLRRFGRDKVTFSFEAGRRCVSGEGSFEFDTRHGNAIFQVIESAIKVQKQLSSEEVGRPNSLENETLCTSRGLACGGPEVEHSDLPGEEQGQKSTRVKGEGCSATLPPLRGLSLDTTSEPRNVPRKHPPTASATLKPQSVGPRLGLPQPPKAESTYSQVRAPSNKNPQPQASEANSEYAVPFDAIARSLILTNKGCFTLRGAMGDGSETMSFSTFLPQSSPTGPAPSDPLYDSIDESLLHPRPKARPTKDPIYDEPEGVADSCLYDMPQG</sequence>
<proteinExistence type="evidence at transcript level"/>
<dbReference type="AlphaFoldDB" id="V9KZS8"/>
<keyword evidence="1" id="KW-0597">Phosphoprotein</keyword>
<dbReference type="SMART" id="SM01244">
    <property type="entry name" value="IRS"/>
    <property type="match status" value="1"/>
</dbReference>
<dbReference type="EMBL" id="JW871950">
    <property type="protein sequence ID" value="AFP04468.1"/>
    <property type="molecule type" value="mRNA"/>
</dbReference>
<feature type="non-terminal residue" evidence="4">
    <location>
        <position position="432"/>
    </location>
</feature>
<accession>V9KZS8</accession>
<feature type="region of interest" description="Disordered" evidence="2">
    <location>
        <begin position="235"/>
        <end position="337"/>
    </location>
</feature>
<dbReference type="GO" id="GO:0007169">
    <property type="term" value="P:cell surface receptor protein tyrosine kinase signaling pathway"/>
    <property type="evidence" value="ECO:0007669"/>
    <property type="project" value="TreeGrafter"/>
</dbReference>
<dbReference type="GO" id="GO:0005737">
    <property type="term" value="C:cytoplasm"/>
    <property type="evidence" value="ECO:0007669"/>
    <property type="project" value="TreeGrafter"/>
</dbReference>
<reference evidence="4" key="1">
    <citation type="journal article" date="2014" name="Nature">
        <title>Elephant shark genome provides unique insights into gnathostome evolution.</title>
        <authorList>
            <consortium name="International Elephant Shark Genome Sequencing Consortium"/>
            <person name="Venkatesh B."/>
            <person name="Lee A.P."/>
            <person name="Ravi V."/>
            <person name="Maurya A.K."/>
            <person name="Lian M.M."/>
            <person name="Swann J.B."/>
            <person name="Ohta Y."/>
            <person name="Flajnik M.F."/>
            <person name="Sutoh Y."/>
            <person name="Kasahara M."/>
            <person name="Hoon S."/>
            <person name="Gangu V."/>
            <person name="Roy S.W."/>
            <person name="Irimia M."/>
            <person name="Korzh V."/>
            <person name="Kondrychyn I."/>
            <person name="Lim Z.W."/>
            <person name="Tay B.H."/>
            <person name="Tohari S."/>
            <person name="Kong K.W."/>
            <person name="Ho S."/>
            <person name="Lorente-Galdos B."/>
            <person name="Quilez J."/>
            <person name="Marques-Bonet T."/>
            <person name="Raney B.J."/>
            <person name="Ingham P.W."/>
            <person name="Tay A."/>
            <person name="Hillier L.W."/>
            <person name="Minx P."/>
            <person name="Boehm T."/>
            <person name="Wilson R.K."/>
            <person name="Brenner S."/>
            <person name="Warren W.C."/>
        </authorList>
    </citation>
    <scope>NUCLEOTIDE SEQUENCE</scope>
    <source>
        <tissue evidence="4">Heart</tissue>
    </source>
</reference>
<dbReference type="InterPro" id="IPR050996">
    <property type="entry name" value="Docking_Protein_DOK"/>
</dbReference>
<feature type="region of interest" description="Disordered" evidence="2">
    <location>
        <begin position="377"/>
        <end position="432"/>
    </location>
</feature>
<dbReference type="Gene3D" id="2.30.29.30">
    <property type="entry name" value="Pleckstrin-homology domain (PH domain)/Phosphotyrosine-binding domain (PTB)"/>
    <property type="match status" value="2"/>
</dbReference>
<name>V9KZS8_CALMI</name>
<dbReference type="CDD" id="cd01203">
    <property type="entry name" value="PTB_DOK1_DOK2_DOK3"/>
    <property type="match status" value="1"/>
</dbReference>
<dbReference type="GO" id="GO:0043410">
    <property type="term" value="P:positive regulation of MAPK cascade"/>
    <property type="evidence" value="ECO:0007669"/>
    <property type="project" value="TreeGrafter"/>
</dbReference>
<feature type="domain" description="IRS-type PTB" evidence="3">
    <location>
        <begin position="113"/>
        <end position="217"/>
    </location>
</feature>
<evidence type="ECO:0000313" key="4">
    <source>
        <dbReference type="EMBL" id="AFP04468.1"/>
    </source>
</evidence>
<feature type="compositionally biased region" description="Polar residues" evidence="2">
    <location>
        <begin position="316"/>
        <end position="337"/>
    </location>
</feature>
<protein>
    <submittedName>
        <fullName evidence="4">Docking protein 2</fullName>
    </submittedName>
</protein>
<dbReference type="InterPro" id="IPR002404">
    <property type="entry name" value="IRS_PTB"/>
</dbReference>
<dbReference type="Pfam" id="PF02174">
    <property type="entry name" value="IRS"/>
    <property type="match status" value="1"/>
</dbReference>
<evidence type="ECO:0000256" key="1">
    <source>
        <dbReference type="ARBA" id="ARBA00022553"/>
    </source>
</evidence>
<organism evidence="4">
    <name type="scientific">Callorhinchus milii</name>
    <name type="common">Ghost shark</name>
    <dbReference type="NCBI Taxonomy" id="7868"/>
    <lineage>
        <taxon>Eukaryota</taxon>
        <taxon>Metazoa</taxon>
        <taxon>Chordata</taxon>
        <taxon>Craniata</taxon>
        <taxon>Vertebrata</taxon>
        <taxon>Chondrichthyes</taxon>
        <taxon>Holocephali</taxon>
        <taxon>Chimaeriformes</taxon>
        <taxon>Callorhinchidae</taxon>
        <taxon>Callorhinchus</taxon>
    </lineage>
</organism>
<evidence type="ECO:0000256" key="2">
    <source>
        <dbReference type="SAM" id="MobiDB-lite"/>
    </source>
</evidence>
<dbReference type="PANTHER" id="PTHR21258:SF14">
    <property type="entry name" value="DOCKING PROTEIN 2"/>
    <property type="match status" value="1"/>
</dbReference>
<dbReference type="SUPFAM" id="SSF50729">
    <property type="entry name" value="PH domain-like"/>
    <property type="match status" value="1"/>
</dbReference>
<dbReference type="PANTHER" id="PTHR21258">
    <property type="entry name" value="DOCKING PROTEIN RELATED"/>
    <property type="match status" value="1"/>
</dbReference>
<dbReference type="GO" id="GO:0007265">
    <property type="term" value="P:Ras protein signal transduction"/>
    <property type="evidence" value="ECO:0007669"/>
    <property type="project" value="TreeGrafter"/>
</dbReference>
<evidence type="ECO:0000259" key="3">
    <source>
        <dbReference type="PROSITE" id="PS51064"/>
    </source>
</evidence>
<feature type="non-terminal residue" evidence="4">
    <location>
        <position position="1"/>
    </location>
</feature>
<dbReference type="PROSITE" id="PS51064">
    <property type="entry name" value="IRS_PTB"/>
    <property type="match status" value="1"/>
</dbReference>
<dbReference type="SMART" id="SM00310">
    <property type="entry name" value="PTBI"/>
    <property type="match status" value="1"/>
</dbReference>
<dbReference type="InterPro" id="IPR011993">
    <property type="entry name" value="PH-like_dom_sf"/>
</dbReference>